<evidence type="ECO:0000313" key="12">
    <source>
        <dbReference type="Proteomes" id="UP000603369"/>
    </source>
</evidence>
<dbReference type="InterPro" id="IPR013685">
    <property type="entry name" value="POTRA_FtsQ_type"/>
</dbReference>
<evidence type="ECO:0000256" key="3">
    <source>
        <dbReference type="ARBA" id="ARBA00022618"/>
    </source>
</evidence>
<dbReference type="GO" id="GO:0051301">
    <property type="term" value="P:cell division"/>
    <property type="evidence" value="ECO:0007669"/>
    <property type="project" value="UniProtKB-KW"/>
</dbReference>
<keyword evidence="4 9" id="KW-0812">Transmembrane</keyword>
<gene>
    <name evidence="11" type="ORF">JDP02_03095</name>
</gene>
<keyword evidence="5 9" id="KW-1133">Transmembrane helix</keyword>
<dbReference type="Pfam" id="PF08478">
    <property type="entry name" value="POTRA_1"/>
    <property type="match status" value="1"/>
</dbReference>
<feature type="transmembrane region" description="Helical" evidence="9">
    <location>
        <begin position="7"/>
        <end position="29"/>
    </location>
</feature>
<evidence type="ECO:0000256" key="6">
    <source>
        <dbReference type="ARBA" id="ARBA00023136"/>
    </source>
</evidence>
<dbReference type="Proteomes" id="UP000603369">
    <property type="component" value="Unassembled WGS sequence"/>
</dbReference>
<dbReference type="InterPro" id="IPR050487">
    <property type="entry name" value="FtsQ_DivIB"/>
</dbReference>
<dbReference type="InterPro" id="IPR005548">
    <property type="entry name" value="Cell_div_FtsQ/DivIB_C"/>
</dbReference>
<dbReference type="EMBL" id="JAEHFL010000003">
    <property type="protein sequence ID" value="MBK3427498.1"/>
    <property type="molecule type" value="Genomic_DNA"/>
</dbReference>
<keyword evidence="2" id="KW-1003">Cell membrane</keyword>
<evidence type="ECO:0000313" key="11">
    <source>
        <dbReference type="EMBL" id="MBK3427498.1"/>
    </source>
</evidence>
<feature type="region of interest" description="Disordered" evidence="8">
    <location>
        <begin position="120"/>
        <end position="143"/>
    </location>
</feature>
<organism evidence="11 12">
    <name type="scientific">Corynebacterium tuberculostearicum</name>
    <dbReference type="NCBI Taxonomy" id="38304"/>
    <lineage>
        <taxon>Bacteria</taxon>
        <taxon>Bacillati</taxon>
        <taxon>Actinomycetota</taxon>
        <taxon>Actinomycetes</taxon>
        <taxon>Mycobacteriales</taxon>
        <taxon>Corynebacteriaceae</taxon>
        <taxon>Corynebacterium</taxon>
    </lineage>
</organism>
<dbReference type="GO" id="GO:0005886">
    <property type="term" value="C:plasma membrane"/>
    <property type="evidence" value="ECO:0007669"/>
    <property type="project" value="TreeGrafter"/>
</dbReference>
<dbReference type="PROSITE" id="PS51779">
    <property type="entry name" value="POTRA"/>
    <property type="match status" value="1"/>
</dbReference>
<dbReference type="PANTHER" id="PTHR37820:SF1">
    <property type="entry name" value="CELL DIVISION PROTEIN FTSQ"/>
    <property type="match status" value="1"/>
</dbReference>
<evidence type="ECO:0000256" key="2">
    <source>
        <dbReference type="ARBA" id="ARBA00022475"/>
    </source>
</evidence>
<dbReference type="Pfam" id="PF03799">
    <property type="entry name" value="FtsQ_DivIB_C"/>
    <property type="match status" value="1"/>
</dbReference>
<keyword evidence="7" id="KW-0131">Cell cycle</keyword>
<evidence type="ECO:0000256" key="7">
    <source>
        <dbReference type="ARBA" id="ARBA00023306"/>
    </source>
</evidence>
<accession>A0A8I1HQW3</accession>
<reference evidence="11 12" key="1">
    <citation type="submission" date="2020-12" db="EMBL/GenBank/DDBJ databases">
        <title>Draft genome sequence of the commensal strain Corynebacterium tuberculostearicum MFP09/CIP 102622 isolated from human skin.</title>
        <authorList>
            <person name="Boukerb A.M."/>
            <person name="Janvier X."/>
            <person name="Feuilloley M.G.J."/>
            <person name="Groboillot A."/>
        </authorList>
    </citation>
    <scope>NUCLEOTIDE SEQUENCE [LARGE SCALE GENOMIC DNA]</scope>
    <source>
        <strain evidence="11 12">CIP 102622</strain>
    </source>
</reference>
<sequence length="223" mass="23839">MRVSAKLIAGVIAAIVAVAVIAAAVMWTVPVLKVRNFHVEGVHQLDPAQVEEASGVPKGENLLRVNAREAASGVAGLDWVDSATVSRDFPSTLTINVAEHKAVAFVKRDNKPYLIDDKGEEFTSAEPPAGAVEVTGSVDSGSPQTQDAVRAIAALSDDVRNQVAKLEVAGEYSLTFTTKDDRRVFWGASDSNDEDKAHAFATVLKMEGREWNISNPELVTTRG</sequence>
<evidence type="ECO:0000256" key="1">
    <source>
        <dbReference type="ARBA" id="ARBA00004370"/>
    </source>
</evidence>
<evidence type="ECO:0000256" key="8">
    <source>
        <dbReference type="SAM" id="MobiDB-lite"/>
    </source>
</evidence>
<protein>
    <submittedName>
        <fullName evidence="11">FtsQ-type POTRA domain-containing protein</fullName>
    </submittedName>
</protein>
<proteinExistence type="predicted"/>
<dbReference type="PANTHER" id="PTHR37820">
    <property type="entry name" value="CELL DIVISION PROTEIN DIVIB"/>
    <property type="match status" value="1"/>
</dbReference>
<dbReference type="Gene3D" id="3.10.20.310">
    <property type="entry name" value="membrane protein fhac"/>
    <property type="match status" value="1"/>
</dbReference>
<keyword evidence="6 9" id="KW-0472">Membrane</keyword>
<dbReference type="AlphaFoldDB" id="A0A8I1HQW3"/>
<comment type="subcellular location">
    <subcellularLocation>
        <location evidence="1">Membrane</location>
    </subcellularLocation>
</comment>
<evidence type="ECO:0000256" key="5">
    <source>
        <dbReference type="ARBA" id="ARBA00022989"/>
    </source>
</evidence>
<comment type="caution">
    <text evidence="11">The sequence shown here is derived from an EMBL/GenBank/DDBJ whole genome shotgun (WGS) entry which is preliminary data.</text>
</comment>
<dbReference type="RefSeq" id="WP_200435439.1">
    <property type="nucleotide sequence ID" value="NZ_JAEHFL010000003.1"/>
</dbReference>
<name>A0A8I1HQW3_9CORY</name>
<evidence type="ECO:0000256" key="9">
    <source>
        <dbReference type="SAM" id="Phobius"/>
    </source>
</evidence>
<keyword evidence="3" id="KW-0132">Cell division</keyword>
<feature type="domain" description="POTRA" evidence="10">
    <location>
        <begin position="32"/>
        <end position="100"/>
    </location>
</feature>
<evidence type="ECO:0000259" key="10">
    <source>
        <dbReference type="PROSITE" id="PS51779"/>
    </source>
</evidence>
<dbReference type="InterPro" id="IPR034746">
    <property type="entry name" value="POTRA"/>
</dbReference>
<evidence type="ECO:0000256" key="4">
    <source>
        <dbReference type="ARBA" id="ARBA00022692"/>
    </source>
</evidence>
<keyword evidence="12" id="KW-1185">Reference proteome</keyword>